<evidence type="ECO:0000313" key="1">
    <source>
        <dbReference type="EMBL" id="SDD75574.1"/>
    </source>
</evidence>
<organism evidence="1 2">
    <name type="scientific">Desulfuromonas thiophila</name>
    <dbReference type="NCBI Taxonomy" id="57664"/>
    <lineage>
        <taxon>Bacteria</taxon>
        <taxon>Pseudomonadati</taxon>
        <taxon>Thermodesulfobacteriota</taxon>
        <taxon>Desulfuromonadia</taxon>
        <taxon>Desulfuromonadales</taxon>
        <taxon>Desulfuromonadaceae</taxon>
        <taxon>Desulfuromonas</taxon>
    </lineage>
</organism>
<protein>
    <submittedName>
        <fullName evidence="1">Uncharacterized protein</fullName>
    </submittedName>
</protein>
<dbReference type="EMBL" id="FNAQ01000001">
    <property type="protein sequence ID" value="SDD75574.1"/>
    <property type="molecule type" value="Genomic_DNA"/>
</dbReference>
<dbReference type="Proteomes" id="UP000243205">
    <property type="component" value="Unassembled WGS sequence"/>
</dbReference>
<accession>A0A1G6XBJ6</accession>
<keyword evidence="2" id="KW-1185">Reference proteome</keyword>
<evidence type="ECO:0000313" key="2">
    <source>
        <dbReference type="Proteomes" id="UP000243205"/>
    </source>
</evidence>
<dbReference type="AlphaFoldDB" id="A0A1G6XBJ6"/>
<dbReference type="STRING" id="57664.SAMN05661003_101212"/>
<dbReference type="OrthoDB" id="5431883at2"/>
<sequence length="147" mass="17052">MNPLARLWLWLWWRCAGRRVVLTGGCRQCGQCCQQIQIQQGRSWLRSRRQFRTLVRRQPEYDRFVISGRDGSGCLLFCCRCLQPNGRCGDYANRPDICRQFPDRRLPQTGARLPASCGYQLQLARPFTAHLARSLSRPSPQPAKERS</sequence>
<name>A0A1G6XBJ6_9BACT</name>
<dbReference type="Pfam" id="PF03692">
    <property type="entry name" value="CxxCxxCC"/>
    <property type="match status" value="1"/>
</dbReference>
<gene>
    <name evidence="1" type="ORF">SAMN05661003_101212</name>
</gene>
<dbReference type="InterPro" id="IPR005358">
    <property type="entry name" value="Puta_zinc/iron-chelating_dom"/>
</dbReference>
<dbReference type="RefSeq" id="WP_092075366.1">
    <property type="nucleotide sequence ID" value="NZ_CALFZY010000006.1"/>
</dbReference>
<proteinExistence type="predicted"/>
<reference evidence="2" key="1">
    <citation type="submission" date="2016-10" db="EMBL/GenBank/DDBJ databases">
        <authorList>
            <person name="Varghese N."/>
            <person name="Submissions S."/>
        </authorList>
    </citation>
    <scope>NUCLEOTIDE SEQUENCE [LARGE SCALE GENOMIC DNA]</scope>
    <source>
        <strain evidence="2">DSM 8987</strain>
    </source>
</reference>